<gene>
    <name evidence="2" type="ORF">THRCLA_23465</name>
</gene>
<evidence type="ECO:0000313" key="2">
    <source>
        <dbReference type="EMBL" id="OQR80544.1"/>
    </source>
</evidence>
<dbReference type="AlphaFoldDB" id="A0A1V9Y4A4"/>
<keyword evidence="1" id="KW-0472">Membrane</keyword>
<comment type="caution">
    <text evidence="2">The sequence shown here is derived from an EMBL/GenBank/DDBJ whole genome shotgun (WGS) entry which is preliminary data.</text>
</comment>
<keyword evidence="1" id="KW-1133">Transmembrane helix</keyword>
<protein>
    <submittedName>
        <fullName evidence="2">Uncharacterized protein</fullName>
    </submittedName>
</protein>
<accession>A0A1V9Y4A4</accession>
<dbReference type="OrthoDB" id="67449at2759"/>
<dbReference type="Proteomes" id="UP000243217">
    <property type="component" value="Unassembled WGS sequence"/>
</dbReference>
<name>A0A1V9Y4A4_9STRA</name>
<proteinExistence type="predicted"/>
<evidence type="ECO:0000313" key="3">
    <source>
        <dbReference type="Proteomes" id="UP000243217"/>
    </source>
</evidence>
<keyword evidence="3" id="KW-1185">Reference proteome</keyword>
<sequence length="297" mass="32506">MISWTLLFLARVLANPCAPLTNYLSSIEIERAISMMPDPTCSSIPPSYGCLDAQCRKCKIYDTMFSKQYAQCPLNLLPPIYSSDNITCTSFLYPSEPNAGVSAIYDATCTLSGEYGCMPNYLPCRRCSKGIENVKNYIPCDLDQVICLNSSGIVNVNGINDPSCISFPSLPGCNGTSCRLCRHKKHVTNAHLPDCTTLYALTRMNSEVLVLSKESGQTMNTFVSTLTDSAQRIAKEIGIQLLLMNTISSAVFYGLIITGSIIVCAIGICLYYKCKRPKITIPSKPILLDNNQLVIAV</sequence>
<keyword evidence="1" id="KW-0812">Transmembrane</keyword>
<feature type="transmembrane region" description="Helical" evidence="1">
    <location>
        <begin position="250"/>
        <end position="272"/>
    </location>
</feature>
<reference evidence="2 3" key="1">
    <citation type="journal article" date="2014" name="Genome Biol. Evol.">
        <title>The secreted proteins of Achlya hypogyna and Thraustotheca clavata identify the ancestral oomycete secretome and reveal gene acquisitions by horizontal gene transfer.</title>
        <authorList>
            <person name="Misner I."/>
            <person name="Blouin N."/>
            <person name="Leonard G."/>
            <person name="Richards T.A."/>
            <person name="Lane C.E."/>
        </authorList>
    </citation>
    <scope>NUCLEOTIDE SEQUENCE [LARGE SCALE GENOMIC DNA]</scope>
    <source>
        <strain evidence="2 3">ATCC 34112</strain>
    </source>
</reference>
<organism evidence="2 3">
    <name type="scientific">Thraustotheca clavata</name>
    <dbReference type="NCBI Taxonomy" id="74557"/>
    <lineage>
        <taxon>Eukaryota</taxon>
        <taxon>Sar</taxon>
        <taxon>Stramenopiles</taxon>
        <taxon>Oomycota</taxon>
        <taxon>Saprolegniomycetes</taxon>
        <taxon>Saprolegniales</taxon>
        <taxon>Achlyaceae</taxon>
        <taxon>Thraustotheca</taxon>
    </lineage>
</organism>
<dbReference type="EMBL" id="JNBS01005201">
    <property type="protein sequence ID" value="OQR80544.1"/>
    <property type="molecule type" value="Genomic_DNA"/>
</dbReference>
<evidence type="ECO:0000256" key="1">
    <source>
        <dbReference type="SAM" id="Phobius"/>
    </source>
</evidence>